<evidence type="ECO:0000313" key="9">
    <source>
        <dbReference type="Proteomes" id="UP001295684"/>
    </source>
</evidence>
<evidence type="ECO:0000259" key="7">
    <source>
        <dbReference type="Pfam" id="PF12850"/>
    </source>
</evidence>
<organism evidence="8 9">
    <name type="scientific">Euplotes crassus</name>
    <dbReference type="NCBI Taxonomy" id="5936"/>
    <lineage>
        <taxon>Eukaryota</taxon>
        <taxon>Sar</taxon>
        <taxon>Alveolata</taxon>
        <taxon>Ciliophora</taxon>
        <taxon>Intramacronucleata</taxon>
        <taxon>Spirotrichea</taxon>
        <taxon>Hypotrichia</taxon>
        <taxon>Euplotida</taxon>
        <taxon>Euplotidae</taxon>
        <taxon>Moneuplotes</taxon>
    </lineage>
</organism>
<dbReference type="GO" id="GO:0042147">
    <property type="term" value="P:retrograde transport, endosome to Golgi"/>
    <property type="evidence" value="ECO:0007669"/>
    <property type="project" value="InterPro"/>
</dbReference>
<proteinExistence type="inferred from homology"/>
<gene>
    <name evidence="8" type="ORF">ECRASSUSDP1_LOCUS19212</name>
</gene>
<dbReference type="InterPro" id="IPR028661">
    <property type="entry name" value="Vps29"/>
</dbReference>
<evidence type="ECO:0000256" key="6">
    <source>
        <dbReference type="SAM" id="MobiDB-lite"/>
    </source>
</evidence>
<protein>
    <recommendedName>
        <fullName evidence="2 5">Vacuolar protein sorting-associated protein 29</fullName>
    </recommendedName>
</protein>
<dbReference type="EMBL" id="CAMPGE010019492">
    <property type="protein sequence ID" value="CAI2377822.1"/>
    <property type="molecule type" value="Genomic_DNA"/>
</dbReference>
<evidence type="ECO:0000256" key="3">
    <source>
        <dbReference type="ARBA" id="ARBA00022448"/>
    </source>
</evidence>
<feature type="region of interest" description="Disordered" evidence="6">
    <location>
        <begin position="193"/>
        <end position="215"/>
    </location>
</feature>
<dbReference type="CDD" id="cd07394">
    <property type="entry name" value="MPP_Vps29"/>
    <property type="match status" value="1"/>
</dbReference>
<name>A0AAD1XS69_EUPCR</name>
<evidence type="ECO:0000313" key="8">
    <source>
        <dbReference type="EMBL" id="CAI2377822.1"/>
    </source>
</evidence>
<dbReference type="Proteomes" id="UP001295684">
    <property type="component" value="Unassembled WGS sequence"/>
</dbReference>
<dbReference type="GO" id="GO:0015031">
    <property type="term" value="P:protein transport"/>
    <property type="evidence" value="ECO:0007669"/>
    <property type="project" value="UniProtKB-KW"/>
</dbReference>
<evidence type="ECO:0000256" key="2">
    <source>
        <dbReference type="ARBA" id="ARBA00017767"/>
    </source>
</evidence>
<dbReference type="InterPro" id="IPR029052">
    <property type="entry name" value="Metallo-depent_PP-like"/>
</dbReference>
<dbReference type="InterPro" id="IPR000979">
    <property type="entry name" value="Phosphodiesterase_MJ0936/Vps29"/>
</dbReference>
<dbReference type="PANTHER" id="PTHR11124">
    <property type="entry name" value="VACUOLAR SORTING PROTEIN VPS29"/>
    <property type="match status" value="1"/>
</dbReference>
<comment type="caution">
    <text evidence="8">The sequence shown here is derived from an EMBL/GenBank/DDBJ whole genome shotgun (WGS) entry which is preliminary data.</text>
</comment>
<sequence>MSAHQLGEFVLVIGDLNIPHREIEIPDKFKDLLLPNKMQYVLCPGNFGSKETMEWLQSLGSAKSNSHFVKGDFDEVTTLPETKTVQIGNFKIGLIHGHQVVPWGDLESLSSVQRELDCDILVSGQTHKNQISTYDGKYFINPGSATGCYSALNSSSTASFILMAVQGDNVTAFIYETKGEDFNVSRIDFTKNGESHKVEAEVKPSEETKDDDDDE</sequence>
<dbReference type="AlphaFoldDB" id="A0AAD1XS69"/>
<comment type="similarity">
    <text evidence="1 5">Belongs to the VPS29 family.</text>
</comment>
<evidence type="ECO:0000256" key="1">
    <source>
        <dbReference type="ARBA" id="ARBA00005945"/>
    </source>
</evidence>
<evidence type="ECO:0000256" key="4">
    <source>
        <dbReference type="ARBA" id="ARBA00022927"/>
    </source>
</evidence>
<reference evidence="8" key="1">
    <citation type="submission" date="2023-07" db="EMBL/GenBank/DDBJ databases">
        <authorList>
            <consortium name="AG Swart"/>
            <person name="Singh M."/>
            <person name="Singh A."/>
            <person name="Seah K."/>
            <person name="Emmerich C."/>
        </authorList>
    </citation>
    <scope>NUCLEOTIDE SEQUENCE</scope>
    <source>
        <strain evidence="8">DP1</strain>
    </source>
</reference>
<dbReference type="GO" id="GO:0030904">
    <property type="term" value="C:retromer complex"/>
    <property type="evidence" value="ECO:0007669"/>
    <property type="project" value="InterPro"/>
</dbReference>
<dbReference type="FunFam" id="3.60.21.10:FF:000015">
    <property type="entry name" value="Vacuolar protein sorting-associated protein 29"/>
    <property type="match status" value="1"/>
</dbReference>
<keyword evidence="4" id="KW-0653">Protein transport</keyword>
<feature type="compositionally biased region" description="Basic and acidic residues" evidence="6">
    <location>
        <begin position="193"/>
        <end position="207"/>
    </location>
</feature>
<keyword evidence="3" id="KW-0813">Transport</keyword>
<dbReference type="Pfam" id="PF12850">
    <property type="entry name" value="Metallophos_2"/>
    <property type="match status" value="1"/>
</dbReference>
<dbReference type="GO" id="GO:0005829">
    <property type="term" value="C:cytosol"/>
    <property type="evidence" value="ECO:0007669"/>
    <property type="project" value="GOC"/>
</dbReference>
<dbReference type="Gene3D" id="3.60.21.10">
    <property type="match status" value="1"/>
</dbReference>
<dbReference type="NCBIfam" id="TIGR00040">
    <property type="entry name" value="yfcE"/>
    <property type="match status" value="1"/>
</dbReference>
<accession>A0AAD1XS69</accession>
<evidence type="ECO:0000256" key="5">
    <source>
        <dbReference type="RuleBase" id="RU362040"/>
    </source>
</evidence>
<feature type="domain" description="Calcineurin-like phosphoesterase" evidence="7">
    <location>
        <begin position="12"/>
        <end position="152"/>
    </location>
</feature>
<keyword evidence="9" id="KW-1185">Reference proteome</keyword>
<dbReference type="SUPFAM" id="SSF56300">
    <property type="entry name" value="Metallo-dependent phosphatases"/>
    <property type="match status" value="1"/>
</dbReference>
<dbReference type="InterPro" id="IPR024654">
    <property type="entry name" value="Calcineurin-like_PHP_lpxH"/>
</dbReference>
<dbReference type="GO" id="GO:0031410">
    <property type="term" value="C:cytoplasmic vesicle"/>
    <property type="evidence" value="ECO:0007669"/>
    <property type="project" value="UniProtKB-ARBA"/>
</dbReference>